<evidence type="ECO:0000313" key="2">
    <source>
        <dbReference type="EMBL" id="KDR72006.1"/>
    </source>
</evidence>
<reference evidence="3" key="1">
    <citation type="journal article" date="2014" name="Proc. Natl. Acad. Sci. U.S.A.">
        <title>Extensive sampling of basidiomycete genomes demonstrates inadequacy of the white-rot/brown-rot paradigm for wood decay fungi.</title>
        <authorList>
            <person name="Riley R."/>
            <person name="Salamov A.A."/>
            <person name="Brown D.W."/>
            <person name="Nagy L.G."/>
            <person name="Floudas D."/>
            <person name="Held B.W."/>
            <person name="Levasseur A."/>
            <person name="Lombard V."/>
            <person name="Morin E."/>
            <person name="Otillar R."/>
            <person name="Lindquist E.A."/>
            <person name="Sun H."/>
            <person name="LaButti K.M."/>
            <person name="Schmutz J."/>
            <person name="Jabbour D."/>
            <person name="Luo H."/>
            <person name="Baker S.E."/>
            <person name="Pisabarro A.G."/>
            <person name="Walton J.D."/>
            <person name="Blanchette R.A."/>
            <person name="Henrissat B."/>
            <person name="Martin F."/>
            <person name="Cullen D."/>
            <person name="Hibbett D.S."/>
            <person name="Grigoriev I.V."/>
        </authorList>
    </citation>
    <scope>NUCLEOTIDE SEQUENCE [LARGE SCALE GENOMIC DNA]</scope>
    <source>
        <strain evidence="3">CBS 339.88</strain>
    </source>
</reference>
<dbReference type="Proteomes" id="UP000027222">
    <property type="component" value="Unassembled WGS sequence"/>
</dbReference>
<dbReference type="AlphaFoldDB" id="A0A067SM96"/>
<accession>A0A067SM96</accession>
<feature type="compositionally biased region" description="Basic and acidic residues" evidence="1">
    <location>
        <begin position="159"/>
        <end position="169"/>
    </location>
</feature>
<dbReference type="HOGENOM" id="CLU_1288982_0_0_1"/>
<organism evidence="2 3">
    <name type="scientific">Galerina marginata (strain CBS 339.88)</name>
    <dbReference type="NCBI Taxonomy" id="685588"/>
    <lineage>
        <taxon>Eukaryota</taxon>
        <taxon>Fungi</taxon>
        <taxon>Dikarya</taxon>
        <taxon>Basidiomycota</taxon>
        <taxon>Agaricomycotina</taxon>
        <taxon>Agaricomycetes</taxon>
        <taxon>Agaricomycetidae</taxon>
        <taxon>Agaricales</taxon>
        <taxon>Agaricineae</taxon>
        <taxon>Strophariaceae</taxon>
        <taxon>Galerina</taxon>
    </lineage>
</organism>
<evidence type="ECO:0000256" key="1">
    <source>
        <dbReference type="SAM" id="MobiDB-lite"/>
    </source>
</evidence>
<proteinExistence type="predicted"/>
<keyword evidence="3" id="KW-1185">Reference proteome</keyword>
<dbReference type="OrthoDB" id="67700at2759"/>
<name>A0A067SM96_GALM3</name>
<evidence type="ECO:0000313" key="3">
    <source>
        <dbReference type="Proteomes" id="UP000027222"/>
    </source>
</evidence>
<feature type="region of interest" description="Disordered" evidence="1">
    <location>
        <begin position="150"/>
        <end position="169"/>
    </location>
</feature>
<sequence length="214" mass="23458">MFEPSSKGSTDLLVAYVLNKKTTTSRPVLQRTTNILHAAKDTMPGFLLCASFADGRGIVDLIDQPGNVPPSFDLLSTRTDTGAAGSILVKLRFAPAHEFRYWPLKLQGTSRRRPIHWTSMMDKSIVDLCTEKVLRPSALVLIQYESGLSSDSESVDDVDGSKNESKSDDEGTTALLDLYLPRSLDSISSVHLPFNPEYLDHLGLGVVNGTYVEV</sequence>
<protein>
    <submittedName>
        <fullName evidence="2">Uncharacterized protein</fullName>
    </submittedName>
</protein>
<gene>
    <name evidence="2" type="ORF">GALMADRAFT_143357</name>
</gene>
<dbReference type="EMBL" id="KL142390">
    <property type="protein sequence ID" value="KDR72006.1"/>
    <property type="molecule type" value="Genomic_DNA"/>
</dbReference>